<feature type="transmembrane region" description="Helical" evidence="1">
    <location>
        <begin position="134"/>
        <end position="155"/>
    </location>
</feature>
<keyword evidence="1" id="KW-0472">Membrane</keyword>
<name>A0ABD5WCA5_9EURY</name>
<proteinExistence type="predicted"/>
<dbReference type="InterPro" id="IPR046739">
    <property type="entry name" value="DUF6789"/>
</dbReference>
<feature type="transmembrane region" description="Helical" evidence="1">
    <location>
        <begin position="108"/>
        <end position="128"/>
    </location>
</feature>
<dbReference type="AlphaFoldDB" id="A0ABD5WCA5"/>
<dbReference type="EMBL" id="JBHTAH010000013">
    <property type="protein sequence ID" value="MFC7070721.1"/>
    <property type="molecule type" value="Genomic_DNA"/>
</dbReference>
<dbReference type="Pfam" id="PF20587">
    <property type="entry name" value="DUF6789"/>
    <property type="match status" value="1"/>
</dbReference>
<evidence type="ECO:0000256" key="1">
    <source>
        <dbReference type="SAM" id="Phobius"/>
    </source>
</evidence>
<reference evidence="2 3" key="1">
    <citation type="journal article" date="2019" name="Int. J. Syst. Evol. Microbiol.">
        <title>The Global Catalogue of Microorganisms (GCM) 10K type strain sequencing project: providing services to taxonomists for standard genome sequencing and annotation.</title>
        <authorList>
            <consortium name="The Broad Institute Genomics Platform"/>
            <consortium name="The Broad Institute Genome Sequencing Center for Infectious Disease"/>
            <person name="Wu L."/>
            <person name="Ma J."/>
        </authorList>
    </citation>
    <scope>NUCLEOTIDE SEQUENCE [LARGE SCALE GENOMIC DNA]</scope>
    <source>
        <strain evidence="2 3">DT31</strain>
    </source>
</reference>
<keyword evidence="3" id="KW-1185">Reference proteome</keyword>
<feature type="transmembrane region" description="Helical" evidence="1">
    <location>
        <begin position="27"/>
        <end position="54"/>
    </location>
</feature>
<dbReference type="PROSITE" id="PS51318">
    <property type="entry name" value="TAT"/>
    <property type="match status" value="1"/>
</dbReference>
<accession>A0ABD5WCA5</accession>
<evidence type="ECO:0000313" key="3">
    <source>
        <dbReference type="Proteomes" id="UP001596461"/>
    </source>
</evidence>
<feature type="transmembrane region" description="Helical" evidence="1">
    <location>
        <begin position="74"/>
        <end position="96"/>
    </location>
</feature>
<keyword evidence="1" id="KW-0812">Transmembrane</keyword>
<dbReference type="Proteomes" id="UP001596461">
    <property type="component" value="Unassembled WGS sequence"/>
</dbReference>
<dbReference type="RefSeq" id="WP_284031284.1">
    <property type="nucleotide sequence ID" value="NZ_CP126154.1"/>
</dbReference>
<dbReference type="GeneID" id="81126161"/>
<organism evidence="2 3">
    <name type="scientific">Halobaculum lipolyticum</name>
    <dbReference type="NCBI Taxonomy" id="3032001"/>
    <lineage>
        <taxon>Archaea</taxon>
        <taxon>Methanobacteriati</taxon>
        <taxon>Methanobacteriota</taxon>
        <taxon>Stenosarchaea group</taxon>
        <taxon>Halobacteria</taxon>
        <taxon>Halobacteriales</taxon>
        <taxon>Haloferacaceae</taxon>
        <taxon>Halobaculum</taxon>
    </lineage>
</organism>
<evidence type="ECO:0000313" key="2">
    <source>
        <dbReference type="EMBL" id="MFC7070721.1"/>
    </source>
</evidence>
<sequence>MTTPPVVATPEERLAVGIDRRISLRDVLVACAAGLLGSLAMVPLFLVAWALGALSPDAFAALGTLLGAAPGSTAAFLLGSALFVGGGATTFALLFVALVEYLPPERSVGLRGAVFAAVIWLGFLGAFHTGQTGLALFGYAVLTLNAHLAYGFVLGRVYGRYALDRAPTAAPDAAAPAPATE</sequence>
<keyword evidence="1" id="KW-1133">Transmembrane helix</keyword>
<gene>
    <name evidence="2" type="ORF">ACFQL9_13800</name>
</gene>
<dbReference type="InterPro" id="IPR006311">
    <property type="entry name" value="TAT_signal"/>
</dbReference>
<protein>
    <submittedName>
        <fullName evidence="2">DUF6789 family protein</fullName>
    </submittedName>
</protein>
<comment type="caution">
    <text evidence="2">The sequence shown here is derived from an EMBL/GenBank/DDBJ whole genome shotgun (WGS) entry which is preliminary data.</text>
</comment>